<dbReference type="EMBL" id="JAOBTW010000021">
    <property type="protein sequence ID" value="MDZ7283586.1"/>
    <property type="molecule type" value="Genomic_DNA"/>
</dbReference>
<evidence type="ECO:0000256" key="1">
    <source>
        <dbReference type="SAM" id="Phobius"/>
    </source>
</evidence>
<evidence type="ECO:0000313" key="3">
    <source>
        <dbReference type="Proteomes" id="UP001292182"/>
    </source>
</evidence>
<proteinExistence type="predicted"/>
<keyword evidence="1" id="KW-0812">Transmembrane</keyword>
<keyword evidence="1" id="KW-1133">Transmembrane helix</keyword>
<reference evidence="3" key="1">
    <citation type="submission" date="2023-07" db="EMBL/GenBank/DDBJ databases">
        <title>Whole genome sequence analysis of rice epiphytic Sphingomonas sanguinis OsEp_Plm_15B2.</title>
        <authorList>
            <person name="Sahu K.P."/>
            <person name="Asharani P."/>
            <person name="Reddy B."/>
            <person name="Kumar A."/>
        </authorList>
    </citation>
    <scope>NUCLEOTIDE SEQUENCE [LARGE SCALE GENOMIC DNA]</scope>
    <source>
        <strain evidence="3">OsEp_Plm_15B2</strain>
    </source>
</reference>
<organism evidence="2 3">
    <name type="scientific">Sphingomonas sanguinis</name>
    <dbReference type="NCBI Taxonomy" id="33051"/>
    <lineage>
        <taxon>Bacteria</taxon>
        <taxon>Pseudomonadati</taxon>
        <taxon>Pseudomonadota</taxon>
        <taxon>Alphaproteobacteria</taxon>
        <taxon>Sphingomonadales</taxon>
        <taxon>Sphingomonadaceae</taxon>
        <taxon>Sphingomonas</taxon>
    </lineage>
</organism>
<sequence length="244" mass="26929">MTTPRSNEVDAQIERAREVMARISQDYRGSAQATIKRARRKTRSALQRLILIAIANAVILIAAMVTGLILPGGIGIFGALAAMMLMLAATLAIALAPAARAPTPAKLAQVDIKALPAQTERWLEAQRPLLPAPAVQLVDRIGRRLDTLSPQLAGVDNETPEAMEVRRLIGEQLPAFLRDYERVPEPLRRVERNGRTPDAQLVDGLKLIEQEIGDMTQRLAQADLDSLSTRGRFLEMKYREERAD</sequence>
<accession>A0ABU5LV40</accession>
<keyword evidence="3" id="KW-1185">Reference proteome</keyword>
<feature type="transmembrane region" description="Helical" evidence="1">
    <location>
        <begin position="49"/>
        <end position="70"/>
    </location>
</feature>
<evidence type="ECO:0000313" key="2">
    <source>
        <dbReference type="EMBL" id="MDZ7283586.1"/>
    </source>
</evidence>
<feature type="transmembrane region" description="Helical" evidence="1">
    <location>
        <begin position="76"/>
        <end position="96"/>
    </location>
</feature>
<protein>
    <submittedName>
        <fullName evidence="2">Uncharacterized protein</fullName>
    </submittedName>
</protein>
<comment type="caution">
    <text evidence="2">The sequence shown here is derived from an EMBL/GenBank/DDBJ whole genome shotgun (WGS) entry which is preliminary data.</text>
</comment>
<dbReference type="Proteomes" id="UP001292182">
    <property type="component" value="Unassembled WGS sequence"/>
</dbReference>
<dbReference type="RefSeq" id="WP_322540126.1">
    <property type="nucleotide sequence ID" value="NZ_JAOBTW010000021.1"/>
</dbReference>
<gene>
    <name evidence="2" type="ORF">N4G62_16280</name>
</gene>
<keyword evidence="1" id="KW-0472">Membrane</keyword>
<name>A0ABU5LV40_9SPHN</name>